<proteinExistence type="inferred from homology"/>
<accession>R7QC97</accession>
<dbReference type="InterPro" id="IPR000730">
    <property type="entry name" value="Pr_cel_nuc_antig"/>
</dbReference>
<dbReference type="SUPFAM" id="SSF55979">
    <property type="entry name" value="DNA clamp"/>
    <property type="match status" value="2"/>
</dbReference>
<dbReference type="CDD" id="cd00577">
    <property type="entry name" value="PCNA"/>
    <property type="match status" value="1"/>
</dbReference>
<dbReference type="Proteomes" id="UP000012073">
    <property type="component" value="Unassembled WGS sequence"/>
</dbReference>
<dbReference type="Pfam" id="PF00705">
    <property type="entry name" value="PCNA_N"/>
    <property type="match status" value="1"/>
</dbReference>
<evidence type="ECO:0000256" key="6">
    <source>
        <dbReference type="RuleBase" id="RU000641"/>
    </source>
</evidence>
<feature type="domain" description="Proliferating cell nuclear antigen PCNA N-terminal" evidence="9">
    <location>
        <begin position="43"/>
        <end position="167"/>
    </location>
</feature>
<evidence type="ECO:0000313" key="11">
    <source>
        <dbReference type="EMBL" id="CDF35408.1"/>
    </source>
</evidence>
<dbReference type="Pfam" id="PF02747">
    <property type="entry name" value="PCNA_C"/>
    <property type="match status" value="1"/>
</dbReference>
<keyword evidence="12" id="KW-1185">Reference proteome</keyword>
<dbReference type="InterPro" id="IPR022648">
    <property type="entry name" value="Pr_cel_nuc_antig_N"/>
</dbReference>
<dbReference type="GO" id="GO:0006275">
    <property type="term" value="P:regulation of DNA replication"/>
    <property type="evidence" value="ECO:0007669"/>
    <property type="project" value="InterPro"/>
</dbReference>
<organism evidence="11 12">
    <name type="scientific">Chondrus crispus</name>
    <name type="common">Carrageen Irish moss</name>
    <name type="synonym">Polymorpha crispa</name>
    <dbReference type="NCBI Taxonomy" id="2769"/>
    <lineage>
        <taxon>Eukaryota</taxon>
        <taxon>Rhodophyta</taxon>
        <taxon>Florideophyceae</taxon>
        <taxon>Rhodymeniophycidae</taxon>
        <taxon>Gigartinales</taxon>
        <taxon>Gigartinaceae</taxon>
        <taxon>Chondrus</taxon>
    </lineage>
</organism>
<protein>
    <recommendedName>
        <fullName evidence="6">DNA sliding clamp PCNA</fullName>
    </recommendedName>
</protein>
<comment type="similarity">
    <text evidence="2 7">Belongs to the PCNA family.</text>
</comment>
<dbReference type="STRING" id="2769.R7QC97"/>
<dbReference type="NCBIfam" id="TIGR00590">
    <property type="entry name" value="pcna"/>
    <property type="match status" value="1"/>
</dbReference>
<gene>
    <name evidence="11" type="ORF">CHC_T00010302001</name>
</gene>
<feature type="non-terminal residue" evidence="11">
    <location>
        <position position="1"/>
    </location>
</feature>
<dbReference type="Gramene" id="CDF35408">
    <property type="protein sequence ID" value="CDF35408"/>
    <property type="gene ID" value="CHC_T00010302001"/>
</dbReference>
<evidence type="ECO:0000256" key="7">
    <source>
        <dbReference type="RuleBase" id="RU003671"/>
    </source>
</evidence>
<keyword evidence="4 7" id="KW-0238">DNA-binding</keyword>
<evidence type="ECO:0000256" key="4">
    <source>
        <dbReference type="ARBA" id="ARBA00023125"/>
    </source>
</evidence>
<dbReference type="EMBL" id="HG001729">
    <property type="protein sequence ID" value="CDF35408.1"/>
    <property type="molecule type" value="Genomic_DNA"/>
</dbReference>
<evidence type="ECO:0000256" key="1">
    <source>
        <dbReference type="ARBA" id="ARBA00004123"/>
    </source>
</evidence>
<dbReference type="OrthoDB" id="534348at2759"/>
<keyword evidence="5 6" id="KW-0539">Nucleus</keyword>
<dbReference type="GO" id="GO:0006298">
    <property type="term" value="P:mismatch repair"/>
    <property type="evidence" value="ECO:0007669"/>
    <property type="project" value="TreeGrafter"/>
</dbReference>
<feature type="domain" description="Proliferating cell nuclear antigen PCNA C-terminal" evidence="10">
    <location>
        <begin position="174"/>
        <end position="298"/>
    </location>
</feature>
<name>R7QC97_CHOCR</name>
<dbReference type="GO" id="GO:0030337">
    <property type="term" value="F:DNA polymerase processivity factor activity"/>
    <property type="evidence" value="ECO:0007669"/>
    <property type="project" value="InterPro"/>
</dbReference>
<dbReference type="PRINTS" id="PR00339">
    <property type="entry name" value="PCNACYCLIN"/>
</dbReference>
<keyword evidence="3 7" id="KW-0235">DNA replication</keyword>
<dbReference type="AlphaFoldDB" id="R7QC97"/>
<dbReference type="InterPro" id="IPR022659">
    <property type="entry name" value="Pr_cel_nuc_antig_CS"/>
</dbReference>
<evidence type="ECO:0000313" key="12">
    <source>
        <dbReference type="Proteomes" id="UP000012073"/>
    </source>
</evidence>
<dbReference type="KEGG" id="ccp:CHC_T00010302001"/>
<sequence>PALPFPTSSPTPISSVSVNPTAPPTTLQFLPSSSFFTSSLSTMFEARLPQSATLKKLLDSVKDLIAQTNFDCSNDGISLQAMDEAHVCLATMTLRSQAFDLYRCDKPLSMGINLTSFSKILKCAGNDDSVKIVADDEGADCAEFIFENKSADRVAHFELKLMDIDSEHMSVPDDGDYQAIINLPSQEYRRIFSDLSIIGDTISIEVSKTSACFSVEGDIGQGSLNIQQSDSADDKSAITINVKEPVKMTFPGRYLNMFTKAVPISDSVTLCIQDGHPLAIEFALPEEAGFVRYFLAPKIDQDDDDEDGEAKSDEAIDADEEE</sequence>
<dbReference type="GeneID" id="17322954"/>
<feature type="region of interest" description="Disordered" evidence="8">
    <location>
        <begin position="299"/>
        <end position="322"/>
    </location>
</feature>
<evidence type="ECO:0000259" key="10">
    <source>
        <dbReference type="Pfam" id="PF02747"/>
    </source>
</evidence>
<dbReference type="InterPro" id="IPR046938">
    <property type="entry name" value="DNA_clamp_sf"/>
</dbReference>
<dbReference type="Gene3D" id="3.70.10.10">
    <property type="match status" value="1"/>
</dbReference>
<dbReference type="RefSeq" id="XP_005715227.1">
    <property type="nucleotide sequence ID" value="XM_005715170.1"/>
</dbReference>
<dbReference type="PANTHER" id="PTHR11352">
    <property type="entry name" value="PROLIFERATING CELL NUCLEAR ANTIGEN"/>
    <property type="match status" value="1"/>
</dbReference>
<dbReference type="InterPro" id="IPR022649">
    <property type="entry name" value="Pr_cel_nuc_antig_C"/>
</dbReference>
<dbReference type="PROSITE" id="PS01251">
    <property type="entry name" value="PCNA_1"/>
    <property type="match status" value="1"/>
</dbReference>
<comment type="function">
    <text evidence="6">This protein is an auxiliary protein of DNA polymerase delta and is involved in the control of eukaryotic DNA replication by increasing the polymerase's processivity during elongation of the leading strand.</text>
</comment>
<dbReference type="OMA" id="EMKLINM"/>
<dbReference type="FunFam" id="3.70.10.10:FF:000001">
    <property type="entry name" value="Proliferating cell nuclear antigen"/>
    <property type="match status" value="1"/>
</dbReference>
<evidence type="ECO:0000256" key="2">
    <source>
        <dbReference type="ARBA" id="ARBA00010462"/>
    </source>
</evidence>
<evidence type="ECO:0000259" key="9">
    <source>
        <dbReference type="Pfam" id="PF00705"/>
    </source>
</evidence>
<evidence type="ECO:0000256" key="5">
    <source>
        <dbReference type="ARBA" id="ARBA00023242"/>
    </source>
</evidence>
<evidence type="ECO:0000256" key="8">
    <source>
        <dbReference type="SAM" id="MobiDB-lite"/>
    </source>
</evidence>
<evidence type="ECO:0000256" key="3">
    <source>
        <dbReference type="ARBA" id="ARBA00022705"/>
    </source>
</evidence>
<dbReference type="PANTHER" id="PTHR11352:SF0">
    <property type="entry name" value="PROLIFERATING CELL NUCLEAR ANTIGEN"/>
    <property type="match status" value="1"/>
</dbReference>
<dbReference type="GO" id="GO:0003677">
    <property type="term" value="F:DNA binding"/>
    <property type="evidence" value="ECO:0007669"/>
    <property type="project" value="UniProtKB-KW"/>
</dbReference>
<dbReference type="GO" id="GO:0006272">
    <property type="term" value="P:leading strand elongation"/>
    <property type="evidence" value="ECO:0007669"/>
    <property type="project" value="TreeGrafter"/>
</dbReference>
<reference evidence="12" key="1">
    <citation type="journal article" date="2013" name="Proc. Natl. Acad. Sci. U.S.A.">
        <title>Genome structure and metabolic features in the red seaweed Chondrus crispus shed light on evolution of the Archaeplastida.</title>
        <authorList>
            <person name="Collen J."/>
            <person name="Porcel B."/>
            <person name="Carre W."/>
            <person name="Ball S.G."/>
            <person name="Chaparro C."/>
            <person name="Tonon T."/>
            <person name="Barbeyron T."/>
            <person name="Michel G."/>
            <person name="Noel B."/>
            <person name="Valentin K."/>
            <person name="Elias M."/>
            <person name="Artiguenave F."/>
            <person name="Arun A."/>
            <person name="Aury J.M."/>
            <person name="Barbosa-Neto J.F."/>
            <person name="Bothwell J.H."/>
            <person name="Bouget F.Y."/>
            <person name="Brillet L."/>
            <person name="Cabello-Hurtado F."/>
            <person name="Capella-Gutierrez S."/>
            <person name="Charrier B."/>
            <person name="Cladiere L."/>
            <person name="Cock J.M."/>
            <person name="Coelho S.M."/>
            <person name="Colleoni C."/>
            <person name="Czjzek M."/>
            <person name="Da Silva C."/>
            <person name="Delage L."/>
            <person name="Denoeud F."/>
            <person name="Deschamps P."/>
            <person name="Dittami S.M."/>
            <person name="Gabaldon T."/>
            <person name="Gachon C.M."/>
            <person name="Groisillier A."/>
            <person name="Herve C."/>
            <person name="Jabbari K."/>
            <person name="Katinka M."/>
            <person name="Kloareg B."/>
            <person name="Kowalczyk N."/>
            <person name="Labadie K."/>
            <person name="Leblanc C."/>
            <person name="Lopez P.J."/>
            <person name="McLachlan D.H."/>
            <person name="Meslet-Cladiere L."/>
            <person name="Moustafa A."/>
            <person name="Nehr Z."/>
            <person name="Nyvall Collen P."/>
            <person name="Panaud O."/>
            <person name="Partensky F."/>
            <person name="Poulain J."/>
            <person name="Rensing S.A."/>
            <person name="Rousvoal S."/>
            <person name="Samson G."/>
            <person name="Symeonidi A."/>
            <person name="Weissenbach J."/>
            <person name="Zambounis A."/>
            <person name="Wincker P."/>
            <person name="Boyen C."/>
        </authorList>
    </citation>
    <scope>NUCLEOTIDE SEQUENCE [LARGE SCALE GENOMIC DNA]</scope>
    <source>
        <strain evidence="12">cv. Stackhouse</strain>
    </source>
</reference>
<dbReference type="HAMAP" id="MF_00317">
    <property type="entry name" value="DNApol_clamp_arch"/>
    <property type="match status" value="1"/>
</dbReference>
<dbReference type="GO" id="GO:0019985">
    <property type="term" value="P:translesion synthesis"/>
    <property type="evidence" value="ECO:0007669"/>
    <property type="project" value="TreeGrafter"/>
</dbReference>
<dbReference type="GO" id="GO:0043626">
    <property type="term" value="C:PCNA complex"/>
    <property type="evidence" value="ECO:0007669"/>
    <property type="project" value="TreeGrafter"/>
</dbReference>
<comment type="subcellular location">
    <subcellularLocation>
        <location evidence="1 6">Nucleus</location>
    </subcellularLocation>
</comment>